<evidence type="ECO:0000259" key="4">
    <source>
        <dbReference type="PROSITE" id="PS50228"/>
    </source>
</evidence>
<feature type="domain" description="SUEL-type lectin" evidence="4">
    <location>
        <begin position="30"/>
        <end position="121"/>
    </location>
</feature>
<dbReference type="GeneID" id="103361536"/>
<evidence type="ECO:0000256" key="2">
    <source>
        <dbReference type="ARBA" id="ARBA00022737"/>
    </source>
</evidence>
<dbReference type="Pfam" id="PF02140">
    <property type="entry name" value="SUEL_Lectin"/>
    <property type="match status" value="2"/>
</dbReference>
<dbReference type="OrthoDB" id="1100386at2759"/>
<dbReference type="PROSITE" id="PS50228">
    <property type="entry name" value="SUEL_LECTIN"/>
    <property type="match status" value="2"/>
</dbReference>
<dbReference type="PANTHER" id="PTHR46780">
    <property type="entry name" value="PROTEIN EVA-1"/>
    <property type="match status" value="1"/>
</dbReference>
<dbReference type="Ensembl" id="ENSSPAT00000028696.1">
    <property type="protein sequence ID" value="ENSSPAP00000028238.1"/>
    <property type="gene ID" value="ENSSPAG00000021275.1"/>
</dbReference>
<keyword evidence="2" id="KW-0677">Repeat</keyword>
<dbReference type="GO" id="GO:0030246">
    <property type="term" value="F:carbohydrate binding"/>
    <property type="evidence" value="ECO:0007669"/>
    <property type="project" value="UniProtKB-KW"/>
</dbReference>
<dbReference type="InterPro" id="IPR043159">
    <property type="entry name" value="Lectin_gal-bd_sf"/>
</dbReference>
<evidence type="ECO:0000313" key="5">
    <source>
        <dbReference type="Ensembl" id="ENSSPAP00000028238.1"/>
    </source>
</evidence>
<feature type="signal peptide" evidence="3">
    <location>
        <begin position="1"/>
        <end position="20"/>
    </location>
</feature>
<dbReference type="InterPro" id="IPR000922">
    <property type="entry name" value="Lectin_gal-bd_dom"/>
</dbReference>
<keyword evidence="3" id="KW-0732">Signal</keyword>
<accession>A0A3B5B3S7</accession>
<reference evidence="7" key="2">
    <citation type="submission" date="2025-04" db="UniProtKB">
        <authorList>
            <consortium name="RefSeq"/>
        </authorList>
    </citation>
    <scope>IDENTIFICATION</scope>
</reference>
<dbReference type="CDD" id="cd22833">
    <property type="entry name" value="Gal_Rha_Lectin_CSL1-2_RBL_SML_rpt1"/>
    <property type="match status" value="1"/>
</dbReference>
<dbReference type="FunFam" id="2.60.120.740:FF:000001">
    <property type="entry name" value="Adhesion G protein-coupled receptor L2"/>
    <property type="match status" value="1"/>
</dbReference>
<dbReference type="RefSeq" id="XP_008285863.1">
    <property type="nucleotide sequence ID" value="XM_008287641.1"/>
</dbReference>
<protein>
    <submittedName>
        <fullName evidence="5 7">L-rhamnose-binding lectin CSL2-like</fullName>
    </submittedName>
</protein>
<proteinExistence type="predicted"/>
<keyword evidence="6" id="KW-1185">Reference proteome</keyword>
<sequence>MTHLRLSITLLLPLTWLLAAADISSDIVATCQDEVQQLTCAGGGVIWVQAALYGRSDSETCSEGTRPEQLRDTSCSLPGTDSLVGKRCNGKRTCQLSSSLLHKSEPCVGTFKYLQTNYTCLPAIHLILCEHSETHLHCAEGQVISVVGADYGRRDRTTCSYKRPASWFHNDDCWAPTSKVAESCNGRSSCRIRASNSMFGDPCPGTYKYLEVSYVCQKSV</sequence>
<dbReference type="AlphaFoldDB" id="A0A3B5B3S7"/>
<dbReference type="CDD" id="cd22835">
    <property type="entry name" value="Gal_Rha_Lectin_SML_rpt2"/>
    <property type="match status" value="1"/>
</dbReference>
<evidence type="ECO:0000313" key="6">
    <source>
        <dbReference type="Proteomes" id="UP000694891"/>
    </source>
</evidence>
<dbReference type="GeneTree" id="ENSGT00940000154285"/>
<feature type="chain" id="PRO_5044592169" evidence="3">
    <location>
        <begin position="21"/>
        <end position="220"/>
    </location>
</feature>
<feature type="domain" description="SUEL-type lectin" evidence="4">
    <location>
        <begin position="128"/>
        <end position="217"/>
    </location>
</feature>
<organism evidence="5">
    <name type="scientific">Stegastes partitus</name>
    <name type="common">bicolor damselfish</name>
    <dbReference type="NCBI Taxonomy" id="144197"/>
    <lineage>
        <taxon>Eukaryota</taxon>
        <taxon>Metazoa</taxon>
        <taxon>Chordata</taxon>
        <taxon>Craniata</taxon>
        <taxon>Vertebrata</taxon>
        <taxon>Euteleostomi</taxon>
        <taxon>Actinopterygii</taxon>
        <taxon>Neopterygii</taxon>
        <taxon>Teleostei</taxon>
        <taxon>Neoteleostei</taxon>
        <taxon>Acanthomorphata</taxon>
        <taxon>Ovalentaria</taxon>
        <taxon>Pomacentridae</taxon>
        <taxon>Stegastes</taxon>
    </lineage>
</organism>
<keyword evidence="1" id="KW-0430">Lectin</keyword>
<evidence type="ECO:0000256" key="1">
    <source>
        <dbReference type="ARBA" id="ARBA00022734"/>
    </source>
</evidence>
<dbReference type="Gene3D" id="2.60.120.740">
    <property type="match status" value="2"/>
</dbReference>
<evidence type="ECO:0000313" key="7">
    <source>
        <dbReference type="RefSeq" id="XP_008285863.1"/>
    </source>
</evidence>
<dbReference type="Proteomes" id="UP000694891">
    <property type="component" value="Unplaced"/>
</dbReference>
<dbReference type="STRING" id="144197.ENSSPAP00000028238"/>
<reference evidence="5" key="1">
    <citation type="submission" date="2023-09" db="UniProtKB">
        <authorList>
            <consortium name="Ensembl"/>
        </authorList>
    </citation>
    <scope>IDENTIFICATION</scope>
</reference>
<gene>
    <name evidence="7" type="primary">LOC103361536</name>
</gene>
<evidence type="ECO:0000256" key="3">
    <source>
        <dbReference type="SAM" id="SignalP"/>
    </source>
</evidence>
<name>A0A3B5B3S7_9TELE</name>